<dbReference type="InterPro" id="IPR021109">
    <property type="entry name" value="Peptidase_aspartic_dom_sf"/>
</dbReference>
<organism evidence="2 3">
    <name type="scientific">Phytophthora fragariaefolia</name>
    <dbReference type="NCBI Taxonomy" id="1490495"/>
    <lineage>
        <taxon>Eukaryota</taxon>
        <taxon>Sar</taxon>
        <taxon>Stramenopiles</taxon>
        <taxon>Oomycota</taxon>
        <taxon>Peronosporomycetes</taxon>
        <taxon>Peronosporales</taxon>
        <taxon>Peronosporaceae</taxon>
        <taxon>Phytophthora</taxon>
    </lineage>
</organism>
<protein>
    <submittedName>
        <fullName evidence="2">Unnamed protein product</fullName>
    </submittedName>
</protein>
<dbReference type="AlphaFoldDB" id="A0A9W7CYU9"/>
<feature type="region of interest" description="Disordered" evidence="1">
    <location>
        <begin position="336"/>
        <end position="368"/>
    </location>
</feature>
<feature type="compositionally biased region" description="Polar residues" evidence="1">
    <location>
        <begin position="508"/>
        <end position="529"/>
    </location>
</feature>
<reference evidence="2" key="1">
    <citation type="submission" date="2023-04" db="EMBL/GenBank/DDBJ databases">
        <title>Phytophthora fragariaefolia NBRC 109709.</title>
        <authorList>
            <person name="Ichikawa N."/>
            <person name="Sato H."/>
            <person name="Tonouchi N."/>
        </authorList>
    </citation>
    <scope>NUCLEOTIDE SEQUENCE</scope>
    <source>
        <strain evidence="2">NBRC 109709</strain>
    </source>
</reference>
<feature type="compositionally biased region" description="Acidic residues" evidence="1">
    <location>
        <begin position="75"/>
        <end position="95"/>
    </location>
</feature>
<accession>A0A9W7CYU9</accession>
<sequence>MARIDARLNQLSAPTTTPTESSTVTATTMTAPTPTLAQTTSTTTSRTAERSSTTASGRQVTHQPRDNHGDGGDSSGDDDSSSSSDGDDDSSSDDEGGQRRERCQPVTLPGDRDFHRNRRRTIRDLDLSTFLPTPQSSVTPWIARIDFALKGARLSGRGYWTDDELYYILGNKLQNSAARWWVQLDRKLRDNERTWTRPTTLEEAVDKATKFNDPIGNVAQCMKNIGQAFVTAPDSYIVPASGTTGHLALIPGVGSTDMAEEEKLACFTNSRGVYNKYTGLWEAPKGSTWNGHMWAPLARTRAASTTVPPTVRRTTAAKTDKKTRGNMAVVGEDAYARESEDDRAAGAPYTPPPAKKPKPTRPVAEVTNDGTTCETNATRALVTVANDVNENEQQINATKDQQDVKMAVERQAVLVTDHMNGELGVRDEERAERYVSTVRSAMAALRYVHKLNDNDVGDHGDDRVAGRAAPQHTTTRTTAQTITTMTVTEHPAQVSASEEGDEVAGDNELTTGEGVTTMDGSTITESSPTDIGMELTDEKMMGARHSGESAHGADEVRAALHERRQQRDDDHDVSAEDRAHVNLVRLDSAEVSDDDDNGGMRVEASDGLPTASMLVDEMTQHVKIDSGARNSVTGTDWMMRGEQKQVDAPVMYIHGIDGFLLDVLGVWTFSMVNGYGQKVTVDACIIEGCTNEFLVGVDFLDGHRATMDFERKEVRYDERGHKVIIPFRTTEVRNDSMTAAVRLARSTNLHRRTVQSVDVAIAAPDSEEGIFLPTVNNGAVLLASTVTKVNNGKALIPAINTYGGRIRLPSRMELGVWIPMTSDIERPQMHGELWSERVQTWLDALGDTTTPLDGESDVNIGATDTRALVLKLLGAYRDFANAKEECPPATPLNIEHHIDTGNATPIMMRRRRQAQTEDAVVDSNVDTMLSAGVIEPREGAWGFPVTASSFLL</sequence>
<dbReference type="OrthoDB" id="6783748at2759"/>
<evidence type="ECO:0000256" key="1">
    <source>
        <dbReference type="SAM" id="MobiDB-lite"/>
    </source>
</evidence>
<comment type="caution">
    <text evidence="2">The sequence shown here is derived from an EMBL/GenBank/DDBJ whole genome shotgun (WGS) entry which is preliminary data.</text>
</comment>
<keyword evidence="3" id="KW-1185">Reference proteome</keyword>
<evidence type="ECO:0000313" key="2">
    <source>
        <dbReference type="EMBL" id="GMF48352.1"/>
    </source>
</evidence>
<dbReference type="Gene3D" id="3.10.10.10">
    <property type="entry name" value="HIV Type 1 Reverse Transcriptase, subunit A, domain 1"/>
    <property type="match status" value="1"/>
</dbReference>
<evidence type="ECO:0000313" key="3">
    <source>
        <dbReference type="Proteomes" id="UP001165121"/>
    </source>
</evidence>
<dbReference type="Gene3D" id="2.40.70.10">
    <property type="entry name" value="Acid Proteases"/>
    <property type="match status" value="1"/>
</dbReference>
<dbReference type="Proteomes" id="UP001165121">
    <property type="component" value="Unassembled WGS sequence"/>
</dbReference>
<feature type="region of interest" description="Disordered" evidence="1">
    <location>
        <begin position="492"/>
        <end position="529"/>
    </location>
</feature>
<name>A0A9W7CYU9_9STRA</name>
<feature type="compositionally biased region" description="Low complexity" evidence="1">
    <location>
        <begin position="12"/>
        <end position="56"/>
    </location>
</feature>
<proteinExistence type="predicted"/>
<feature type="region of interest" description="Disordered" evidence="1">
    <location>
        <begin position="1"/>
        <end position="117"/>
    </location>
</feature>
<dbReference type="EMBL" id="BSXT01002319">
    <property type="protein sequence ID" value="GMF48352.1"/>
    <property type="molecule type" value="Genomic_DNA"/>
</dbReference>
<gene>
    <name evidence="2" type="ORF">Pfra01_001865000</name>
</gene>